<keyword evidence="2" id="KW-1133">Transmembrane helix</keyword>
<dbReference type="AlphaFoldDB" id="A0A4V3G5Z1"/>
<proteinExistence type="predicted"/>
<dbReference type="EMBL" id="SODA01000002">
    <property type="protein sequence ID" value="TDW07364.1"/>
    <property type="molecule type" value="Genomic_DNA"/>
</dbReference>
<keyword evidence="2" id="KW-0812">Transmembrane</keyword>
<sequence length="295" mass="35391">MDKHDYHFISLKFLTAILLALIFAFLFIYVFTPQQREEYSTYSLQKRELGFPESPVIFDSDPQTMEVAMAAEKSRFQEELRERSFELMQQSRESMLAVISANHLERMNGLREERMLTLEAEQRRLAEREDNLLQEKRQQLEADLSQELQQLRQEIRNQYSDFNQEQIRDNYLEMINLRLKIEFIARTESERKEYQQQLEKVKAEQQALMAEKNSQLNESISSRTSTLIMNFNQQYAAYREQIRAEHQQILSEQRQEIENELAQAREEIKSDLASTREQKSAEMEQLIENTREKYY</sequence>
<gene>
    <name evidence="3" type="ORF">C8C77_102166</name>
</gene>
<evidence type="ECO:0000313" key="3">
    <source>
        <dbReference type="EMBL" id="TDW07364.1"/>
    </source>
</evidence>
<accession>A0A4V3G5Z1</accession>
<dbReference type="RefSeq" id="WP_111571758.1">
    <property type="nucleotide sequence ID" value="NZ_QLME01000006.1"/>
</dbReference>
<feature type="transmembrane region" description="Helical" evidence="2">
    <location>
        <begin position="6"/>
        <end position="31"/>
    </location>
</feature>
<protein>
    <submittedName>
        <fullName evidence="3">Uncharacterized protein</fullName>
    </submittedName>
</protein>
<evidence type="ECO:0000256" key="2">
    <source>
        <dbReference type="SAM" id="Phobius"/>
    </source>
</evidence>
<reference evidence="3 4" key="1">
    <citation type="submission" date="2019-03" db="EMBL/GenBank/DDBJ databases">
        <title>Subsurface microbial communities from deep shales in Ohio and West Virginia, USA.</title>
        <authorList>
            <person name="Wrighton K."/>
        </authorList>
    </citation>
    <scope>NUCLEOTIDE SEQUENCE [LARGE SCALE GENOMIC DNA]</scope>
    <source>
        <strain evidence="3 4">MSL9.2</strain>
    </source>
</reference>
<evidence type="ECO:0000256" key="1">
    <source>
        <dbReference type="SAM" id="MobiDB-lite"/>
    </source>
</evidence>
<feature type="region of interest" description="Disordered" evidence="1">
    <location>
        <begin position="270"/>
        <end position="295"/>
    </location>
</feature>
<dbReference type="Proteomes" id="UP000294697">
    <property type="component" value="Unassembled WGS sequence"/>
</dbReference>
<keyword evidence="2" id="KW-0472">Membrane</keyword>
<organism evidence="3 4">
    <name type="scientific">Halanaerobium saccharolyticum</name>
    <dbReference type="NCBI Taxonomy" id="43595"/>
    <lineage>
        <taxon>Bacteria</taxon>
        <taxon>Bacillati</taxon>
        <taxon>Bacillota</taxon>
        <taxon>Clostridia</taxon>
        <taxon>Halanaerobiales</taxon>
        <taxon>Halanaerobiaceae</taxon>
        <taxon>Halanaerobium</taxon>
    </lineage>
</organism>
<dbReference type="OrthoDB" id="2111652at2"/>
<comment type="caution">
    <text evidence="3">The sequence shown here is derived from an EMBL/GenBank/DDBJ whole genome shotgun (WGS) entry which is preliminary data.</text>
</comment>
<name>A0A4V3G5Z1_9FIRM</name>
<evidence type="ECO:0000313" key="4">
    <source>
        <dbReference type="Proteomes" id="UP000294697"/>
    </source>
</evidence>
<feature type="compositionally biased region" description="Basic and acidic residues" evidence="1">
    <location>
        <begin position="270"/>
        <end position="282"/>
    </location>
</feature>